<keyword evidence="8 9" id="KW-0472">Membrane</keyword>
<feature type="transmembrane region" description="Helical" evidence="9">
    <location>
        <begin position="307"/>
        <end position="329"/>
    </location>
</feature>
<dbReference type="InterPro" id="IPR036259">
    <property type="entry name" value="MFS_trans_sf"/>
</dbReference>
<evidence type="ECO:0000256" key="9">
    <source>
        <dbReference type="SAM" id="Phobius"/>
    </source>
</evidence>
<feature type="transmembrane region" description="Helical" evidence="9">
    <location>
        <begin position="85"/>
        <end position="109"/>
    </location>
</feature>
<protein>
    <submittedName>
        <fullName evidence="11">MFS transporter</fullName>
    </submittedName>
</protein>
<evidence type="ECO:0000256" key="1">
    <source>
        <dbReference type="ARBA" id="ARBA00004651"/>
    </source>
</evidence>
<feature type="transmembrane region" description="Helical" evidence="9">
    <location>
        <begin position="400"/>
        <end position="421"/>
    </location>
</feature>
<dbReference type="SUPFAM" id="SSF103473">
    <property type="entry name" value="MFS general substrate transporter"/>
    <property type="match status" value="1"/>
</dbReference>
<proteinExistence type="inferred from homology"/>
<organism evidence="11 12">
    <name type="scientific">Pseudonocardia eucalypti</name>
    <dbReference type="NCBI Taxonomy" id="648755"/>
    <lineage>
        <taxon>Bacteria</taxon>
        <taxon>Bacillati</taxon>
        <taxon>Actinomycetota</taxon>
        <taxon>Actinomycetes</taxon>
        <taxon>Pseudonocardiales</taxon>
        <taxon>Pseudonocardiaceae</taxon>
        <taxon>Pseudonocardia</taxon>
    </lineage>
</organism>
<evidence type="ECO:0000256" key="6">
    <source>
        <dbReference type="ARBA" id="ARBA00022847"/>
    </source>
</evidence>
<dbReference type="RefSeq" id="WP_345702895.1">
    <property type="nucleotide sequence ID" value="NZ_BAABJP010000015.1"/>
</dbReference>
<evidence type="ECO:0000259" key="10">
    <source>
        <dbReference type="PROSITE" id="PS50850"/>
    </source>
</evidence>
<feature type="transmembrane region" description="Helical" evidence="9">
    <location>
        <begin position="115"/>
        <end position="140"/>
    </location>
</feature>
<keyword evidence="7 9" id="KW-1133">Transmembrane helix</keyword>
<dbReference type="PANTHER" id="PTHR43528:SF7">
    <property type="entry name" value="MFS TRANSPORTER"/>
    <property type="match status" value="1"/>
</dbReference>
<comment type="similarity">
    <text evidence="2">Belongs to the major facilitator superfamily. Metabolite:H+ Symporter (MHS) family (TC 2.A.1.6) family.</text>
</comment>
<dbReference type="InterPro" id="IPR051084">
    <property type="entry name" value="H+-coupled_symporters"/>
</dbReference>
<accession>A0ABP9Q5Q9</accession>
<dbReference type="PROSITE" id="PS50850">
    <property type="entry name" value="MFS"/>
    <property type="match status" value="1"/>
</dbReference>
<feature type="transmembrane region" description="Helical" evidence="9">
    <location>
        <begin position="335"/>
        <end position="361"/>
    </location>
</feature>
<evidence type="ECO:0000256" key="2">
    <source>
        <dbReference type="ARBA" id="ARBA00008240"/>
    </source>
</evidence>
<dbReference type="Gene3D" id="1.20.1250.20">
    <property type="entry name" value="MFS general substrate transporter like domains"/>
    <property type="match status" value="2"/>
</dbReference>
<feature type="transmembrane region" description="Helical" evidence="9">
    <location>
        <begin position="50"/>
        <end position="73"/>
    </location>
</feature>
<keyword evidence="5 9" id="KW-0812">Transmembrane</keyword>
<evidence type="ECO:0000313" key="12">
    <source>
        <dbReference type="Proteomes" id="UP001428817"/>
    </source>
</evidence>
<evidence type="ECO:0000256" key="7">
    <source>
        <dbReference type="ARBA" id="ARBA00022989"/>
    </source>
</evidence>
<evidence type="ECO:0000256" key="4">
    <source>
        <dbReference type="ARBA" id="ARBA00022475"/>
    </source>
</evidence>
<name>A0ABP9Q5Q9_9PSEU</name>
<feature type="transmembrane region" description="Helical" evidence="9">
    <location>
        <begin position="152"/>
        <end position="173"/>
    </location>
</feature>
<evidence type="ECO:0000256" key="3">
    <source>
        <dbReference type="ARBA" id="ARBA00022448"/>
    </source>
</evidence>
<evidence type="ECO:0000256" key="8">
    <source>
        <dbReference type="ARBA" id="ARBA00023136"/>
    </source>
</evidence>
<dbReference type="Pfam" id="PF07690">
    <property type="entry name" value="MFS_1"/>
    <property type="match status" value="1"/>
</dbReference>
<keyword evidence="3" id="KW-0813">Transport</keyword>
<feature type="transmembrane region" description="Helical" evidence="9">
    <location>
        <begin position="279"/>
        <end position="300"/>
    </location>
</feature>
<dbReference type="InterPro" id="IPR005829">
    <property type="entry name" value="Sugar_transporter_CS"/>
</dbReference>
<dbReference type="Proteomes" id="UP001428817">
    <property type="component" value="Unassembled WGS sequence"/>
</dbReference>
<comment type="subcellular location">
    <subcellularLocation>
        <location evidence="1">Cell membrane</location>
        <topology evidence="1">Multi-pass membrane protein</topology>
    </subcellularLocation>
</comment>
<dbReference type="PROSITE" id="PS00217">
    <property type="entry name" value="SUGAR_TRANSPORT_2"/>
    <property type="match status" value="1"/>
</dbReference>
<comment type="caution">
    <text evidence="11">The sequence shown here is derived from an EMBL/GenBank/DDBJ whole genome shotgun (WGS) entry which is preliminary data.</text>
</comment>
<feature type="transmembrane region" description="Helical" evidence="9">
    <location>
        <begin position="238"/>
        <end position="259"/>
    </location>
</feature>
<feature type="transmembrane region" description="Helical" evidence="9">
    <location>
        <begin position="185"/>
        <end position="204"/>
    </location>
</feature>
<feature type="transmembrane region" description="Helical" evidence="9">
    <location>
        <begin position="373"/>
        <end position="394"/>
    </location>
</feature>
<dbReference type="InterPro" id="IPR020846">
    <property type="entry name" value="MFS_dom"/>
</dbReference>
<keyword evidence="4" id="KW-1003">Cell membrane</keyword>
<dbReference type="PANTHER" id="PTHR43528">
    <property type="entry name" value="ALPHA-KETOGLUTARATE PERMEASE"/>
    <property type="match status" value="1"/>
</dbReference>
<keyword evidence="6" id="KW-0769">Symport</keyword>
<evidence type="ECO:0000256" key="5">
    <source>
        <dbReference type="ARBA" id="ARBA00022692"/>
    </source>
</evidence>
<reference evidence="12" key="1">
    <citation type="journal article" date="2019" name="Int. J. Syst. Evol. Microbiol.">
        <title>The Global Catalogue of Microorganisms (GCM) 10K type strain sequencing project: providing services to taxonomists for standard genome sequencing and annotation.</title>
        <authorList>
            <consortium name="The Broad Institute Genomics Platform"/>
            <consortium name="The Broad Institute Genome Sequencing Center for Infectious Disease"/>
            <person name="Wu L."/>
            <person name="Ma J."/>
        </authorList>
    </citation>
    <scope>NUCLEOTIDE SEQUENCE [LARGE SCALE GENOMIC DNA]</scope>
    <source>
        <strain evidence="12">JCM 18303</strain>
    </source>
</reference>
<dbReference type="InterPro" id="IPR011701">
    <property type="entry name" value="MFS"/>
</dbReference>
<gene>
    <name evidence="11" type="ORF">GCM10023321_34700</name>
</gene>
<keyword evidence="12" id="KW-1185">Reference proteome</keyword>
<sequence length="438" mass="45965">MTAPAERTVARKSVAAASFGNAMEWYDFSVYAFFASYVAANFFPSGDPTAALLGAFLVFGAGFVARPLGAVVIGMFGDRRGRKAALVLSIAAMGLGTLILAAAPPFAVIGVGAPILLLIGRLLQGFSAGGEIGGAAAFMIEHSPADRRARYAAWLQASMGISNLMSAVVGLAITTLLPREAVAEWAWRIPFVLGLLIIPVGLYTRRRLPEPEVFERERDRSGGWLSPLRTLFAEHPGALGAGFLFSVLWTVAVYALVIYPTTYYKDPAVGLRFTDQQAFLATVVGNVVLIAGCLVSGRLADARGARWVIVAGSAALLVVPLPGLLLLHAAPSTAVLVLVQVVLSATVSVFVGAAPATLPMAFPVAVRSTGMSLSYNLAAIFFAGFTPALMTWAVRTLSVYAPAFWVAAGAVASLTATPTLFRHITTVTQPSHHSDSVT</sequence>
<evidence type="ECO:0000313" key="11">
    <source>
        <dbReference type="EMBL" id="GAA5157085.1"/>
    </source>
</evidence>
<dbReference type="EMBL" id="BAABJP010000015">
    <property type="protein sequence ID" value="GAA5157085.1"/>
    <property type="molecule type" value="Genomic_DNA"/>
</dbReference>
<feature type="domain" description="Major facilitator superfamily (MFS) profile" evidence="10">
    <location>
        <begin position="13"/>
        <end position="426"/>
    </location>
</feature>